<protein>
    <submittedName>
        <fullName evidence="1">Uncharacterized protein</fullName>
    </submittedName>
</protein>
<proteinExistence type="predicted"/>
<evidence type="ECO:0000313" key="2">
    <source>
        <dbReference type="Proteomes" id="UP000996601"/>
    </source>
</evidence>
<organism evidence="1 2">
    <name type="scientific">Shinella lacus</name>
    <dbReference type="NCBI Taxonomy" id="2654216"/>
    <lineage>
        <taxon>Bacteria</taxon>
        <taxon>Pseudomonadati</taxon>
        <taxon>Pseudomonadota</taxon>
        <taxon>Alphaproteobacteria</taxon>
        <taxon>Hyphomicrobiales</taxon>
        <taxon>Rhizobiaceae</taxon>
        <taxon>Shinella</taxon>
    </lineage>
</organism>
<sequence>MTLSTSNVISFPIARTLPAMKAPSLHERVLEFAATVSVGEHHALSDDHAVHVDAVVRASIRFARRKGVRLDSLPPQLRMWLLELCNQGDPTCRMVRDWLTGNRRLCAPLNGENA</sequence>
<name>A0ABT1RI95_9HYPH</name>
<evidence type="ECO:0000313" key="1">
    <source>
        <dbReference type="EMBL" id="MCQ4634908.1"/>
    </source>
</evidence>
<dbReference type="RefSeq" id="WP_256121425.1">
    <property type="nucleotide sequence ID" value="NZ_WHSB02000027.1"/>
</dbReference>
<comment type="caution">
    <text evidence="1">The sequence shown here is derived from an EMBL/GenBank/DDBJ whole genome shotgun (WGS) entry which is preliminary data.</text>
</comment>
<keyword evidence="2" id="KW-1185">Reference proteome</keyword>
<gene>
    <name evidence="1" type="ORF">GB927_033095</name>
</gene>
<dbReference type="EMBL" id="WHSB02000027">
    <property type="protein sequence ID" value="MCQ4634908.1"/>
    <property type="molecule type" value="Genomic_DNA"/>
</dbReference>
<accession>A0ABT1RI95</accession>
<reference evidence="1" key="1">
    <citation type="submission" date="2021-07" db="EMBL/GenBank/DDBJ databases">
        <title>Shinella sp. nov., a novel member of the genus Shinella from water.</title>
        <authorList>
            <person name="Deng Y."/>
        </authorList>
    </citation>
    <scope>NUCLEOTIDE SEQUENCE</scope>
    <source>
        <strain evidence="1">CPCC 100929</strain>
    </source>
</reference>
<dbReference type="Proteomes" id="UP000996601">
    <property type="component" value="Unassembled WGS sequence"/>
</dbReference>